<name>A0A9N9IJX3_FUNMO</name>
<comment type="caution">
    <text evidence="1">The sequence shown here is derived from an EMBL/GenBank/DDBJ whole genome shotgun (WGS) entry which is preliminary data.</text>
</comment>
<evidence type="ECO:0000313" key="2">
    <source>
        <dbReference type="Proteomes" id="UP000789375"/>
    </source>
</evidence>
<dbReference type="Proteomes" id="UP000789375">
    <property type="component" value="Unassembled WGS sequence"/>
</dbReference>
<evidence type="ECO:0000313" key="1">
    <source>
        <dbReference type="EMBL" id="CAG8740350.1"/>
    </source>
</evidence>
<keyword evidence="2" id="KW-1185">Reference proteome</keyword>
<sequence length="65" mass="7623">MDAHYAFYKRLGLINDDVDMSQVVRIVAQRLLKGDDSRSYSHYRLRQTTALSSSRGKKRKCNRFV</sequence>
<reference evidence="1" key="1">
    <citation type="submission" date="2021-06" db="EMBL/GenBank/DDBJ databases">
        <authorList>
            <person name="Kallberg Y."/>
            <person name="Tangrot J."/>
            <person name="Rosling A."/>
        </authorList>
    </citation>
    <scope>NUCLEOTIDE SEQUENCE</scope>
    <source>
        <strain evidence="1">87-6 pot B 2015</strain>
    </source>
</reference>
<organism evidence="1 2">
    <name type="scientific">Funneliformis mosseae</name>
    <name type="common">Endomycorrhizal fungus</name>
    <name type="synonym">Glomus mosseae</name>
    <dbReference type="NCBI Taxonomy" id="27381"/>
    <lineage>
        <taxon>Eukaryota</taxon>
        <taxon>Fungi</taxon>
        <taxon>Fungi incertae sedis</taxon>
        <taxon>Mucoromycota</taxon>
        <taxon>Glomeromycotina</taxon>
        <taxon>Glomeromycetes</taxon>
        <taxon>Glomerales</taxon>
        <taxon>Glomeraceae</taxon>
        <taxon>Funneliformis</taxon>
    </lineage>
</organism>
<gene>
    <name evidence="1" type="ORF">FMOSSE_LOCUS16115</name>
</gene>
<proteinExistence type="predicted"/>
<protein>
    <submittedName>
        <fullName evidence="1">335_t:CDS:1</fullName>
    </submittedName>
</protein>
<accession>A0A9N9IJX3</accession>
<dbReference type="EMBL" id="CAJVPP010020406">
    <property type="protein sequence ID" value="CAG8740350.1"/>
    <property type="molecule type" value="Genomic_DNA"/>
</dbReference>
<dbReference type="AlphaFoldDB" id="A0A9N9IJX3"/>